<dbReference type="AlphaFoldDB" id="A0AAD6RNI5"/>
<comment type="caution">
    <text evidence="1">The sequence shown here is derived from an EMBL/GenBank/DDBJ whole genome shotgun (WGS) entry which is preliminary data.</text>
</comment>
<gene>
    <name evidence="1" type="ORF">NC653_002309</name>
</gene>
<reference evidence="1 2" key="1">
    <citation type="journal article" date="2023" name="Mol. Ecol. Resour.">
        <title>Chromosome-level genome assembly of a triploid poplar Populus alba 'Berolinensis'.</title>
        <authorList>
            <person name="Chen S."/>
            <person name="Yu Y."/>
            <person name="Wang X."/>
            <person name="Wang S."/>
            <person name="Zhang T."/>
            <person name="Zhou Y."/>
            <person name="He R."/>
            <person name="Meng N."/>
            <person name="Wang Y."/>
            <person name="Liu W."/>
            <person name="Liu Z."/>
            <person name="Liu J."/>
            <person name="Guo Q."/>
            <person name="Huang H."/>
            <person name="Sederoff R.R."/>
            <person name="Wang G."/>
            <person name="Qu G."/>
            <person name="Chen S."/>
        </authorList>
    </citation>
    <scope>NUCLEOTIDE SEQUENCE [LARGE SCALE GENOMIC DNA]</scope>
    <source>
        <strain evidence="1">SC-2020</strain>
    </source>
</reference>
<organism evidence="1 2">
    <name type="scientific">Populus alba x Populus x berolinensis</name>
    <dbReference type="NCBI Taxonomy" id="444605"/>
    <lineage>
        <taxon>Eukaryota</taxon>
        <taxon>Viridiplantae</taxon>
        <taxon>Streptophyta</taxon>
        <taxon>Embryophyta</taxon>
        <taxon>Tracheophyta</taxon>
        <taxon>Spermatophyta</taxon>
        <taxon>Magnoliopsida</taxon>
        <taxon>eudicotyledons</taxon>
        <taxon>Gunneridae</taxon>
        <taxon>Pentapetalae</taxon>
        <taxon>rosids</taxon>
        <taxon>fabids</taxon>
        <taxon>Malpighiales</taxon>
        <taxon>Salicaceae</taxon>
        <taxon>Saliceae</taxon>
        <taxon>Populus</taxon>
    </lineage>
</organism>
<proteinExistence type="predicted"/>
<dbReference type="Proteomes" id="UP001164929">
    <property type="component" value="Chromosome 1"/>
</dbReference>
<sequence>MCSIFYHTKKLISQPSNEKGHPSALITCSLPTQYIGRALSFCNFIIKNVNPMAPLQRPVCFYPNIYLISLRLTCNIKFPKSRFPMKYYNSIPLDQNIPHIFVKNQQSN</sequence>
<accession>A0AAD6RNI5</accession>
<protein>
    <submittedName>
        <fullName evidence="1">Uncharacterized protein</fullName>
    </submittedName>
</protein>
<evidence type="ECO:0000313" key="1">
    <source>
        <dbReference type="EMBL" id="KAJ7012198.1"/>
    </source>
</evidence>
<evidence type="ECO:0000313" key="2">
    <source>
        <dbReference type="Proteomes" id="UP001164929"/>
    </source>
</evidence>
<keyword evidence="2" id="KW-1185">Reference proteome</keyword>
<name>A0AAD6RNI5_9ROSI</name>
<dbReference type="EMBL" id="JAQIZT010000001">
    <property type="protein sequence ID" value="KAJ7012198.1"/>
    <property type="molecule type" value="Genomic_DNA"/>
</dbReference>